<dbReference type="Pfam" id="PF18073">
    <property type="entry name" value="Zn_ribbon_LapB"/>
    <property type="match status" value="1"/>
</dbReference>
<dbReference type="GO" id="GO:0005829">
    <property type="term" value="C:cytosol"/>
    <property type="evidence" value="ECO:0007669"/>
    <property type="project" value="TreeGrafter"/>
</dbReference>
<accession>A0A926DCI5</accession>
<keyword evidence="5" id="KW-0378">Hydrolase</keyword>
<evidence type="ECO:0000256" key="5">
    <source>
        <dbReference type="ARBA" id="ARBA00022801"/>
    </source>
</evidence>
<dbReference type="InterPro" id="IPR027417">
    <property type="entry name" value="P-loop_NTPase"/>
</dbReference>
<dbReference type="GO" id="GO:0140664">
    <property type="term" value="F:ATP-dependent DNA damage sensor activity"/>
    <property type="evidence" value="ECO:0007669"/>
    <property type="project" value="InterPro"/>
</dbReference>
<comment type="domain">
    <text evidence="11">The middle region has homology to RecA with ATPase motifs including the RadA KNRFG motif, while the C-terminus is homologous to Lon protease.</text>
</comment>
<evidence type="ECO:0000256" key="8">
    <source>
        <dbReference type="ARBA" id="ARBA00023016"/>
    </source>
</evidence>
<dbReference type="InterPro" id="IPR020588">
    <property type="entry name" value="RecA_ATP-bd"/>
</dbReference>
<evidence type="ECO:0000256" key="10">
    <source>
        <dbReference type="ARBA" id="ARBA00023204"/>
    </source>
</evidence>
<dbReference type="EMBL" id="JACRSP010000001">
    <property type="protein sequence ID" value="MBC8535588.1"/>
    <property type="molecule type" value="Genomic_DNA"/>
</dbReference>
<dbReference type="GO" id="GO:0004176">
    <property type="term" value="F:ATP-dependent peptidase activity"/>
    <property type="evidence" value="ECO:0007669"/>
    <property type="project" value="InterPro"/>
</dbReference>
<dbReference type="SMART" id="SM00382">
    <property type="entry name" value="AAA"/>
    <property type="match status" value="1"/>
</dbReference>
<comment type="function">
    <text evidence="11">Plays a role in repairing double-strand DNA breaks, probably involving stabilizing or processing branched DNA or blocked replication forks.</text>
</comment>
<dbReference type="PANTHER" id="PTHR32472:SF10">
    <property type="entry name" value="DNA REPAIR PROTEIN RADA-LIKE PROTEIN"/>
    <property type="match status" value="1"/>
</dbReference>
<evidence type="ECO:0000256" key="13">
    <source>
        <dbReference type="RuleBase" id="RU003555"/>
    </source>
</evidence>
<keyword evidence="8 11" id="KW-0346">Stress response</keyword>
<evidence type="ECO:0000256" key="3">
    <source>
        <dbReference type="ARBA" id="ARBA00022763"/>
    </source>
</evidence>
<dbReference type="Gene3D" id="3.40.50.300">
    <property type="entry name" value="P-loop containing nucleotide triphosphate hydrolases"/>
    <property type="match status" value="1"/>
</dbReference>
<evidence type="ECO:0000256" key="12">
    <source>
        <dbReference type="NCBIfam" id="TIGR00416"/>
    </source>
</evidence>
<dbReference type="GO" id="GO:0003684">
    <property type="term" value="F:damaged DNA binding"/>
    <property type="evidence" value="ECO:0007669"/>
    <property type="project" value="InterPro"/>
</dbReference>
<evidence type="ECO:0000313" key="16">
    <source>
        <dbReference type="Proteomes" id="UP000620366"/>
    </source>
</evidence>
<sequence length="492" mass="53820">MLKRRKSCRIQIIRPIWPTASPRESSNIWRVKQVTGKNKTVFVCGSCGFESLKWYGKCPGCNEWNTMEEQLAPAGGTAVAPKAVKRASAREASADPVSIRDLTEAVELRCSSGLSELDRVLGGGMVKGSVILYGGEPGIGKSTMMLQVCEELGRSMRILYISGEESLSQIKLRARRLGVNSDNLYLLAETEIDHITEVIEKQQPGLVIIDSVQTLYSRAISSIPGSISQIKECTLRLVDLAKAHNISMFLVGHINKEGAIAGPKVLEHMVDAVVYFEGDKNLSFRIIRSSKNRYGSTNEIGVFEMGDKGLIEVQNPSKMLLSGRPLDVPGTCPVCVMEGTRAILAEVQALVSQTSFGNPRRTSNGIDYNRFCMLLAVLEKRAGLSLATCDAYINVIGGLKLDEPSSDLAVVLACASAFKERSVEENLIAFGEVGLVGEVRSVRNVEQRILESRRLGFDKFVIPYHNKPEKPIEGVEVYPVRSISEAIAVALK</sequence>
<dbReference type="GO" id="GO:0008270">
    <property type="term" value="F:zinc ion binding"/>
    <property type="evidence" value="ECO:0007669"/>
    <property type="project" value="UniProtKB-KW"/>
</dbReference>
<dbReference type="GO" id="GO:0004252">
    <property type="term" value="F:serine-type endopeptidase activity"/>
    <property type="evidence" value="ECO:0007669"/>
    <property type="project" value="InterPro"/>
</dbReference>
<keyword evidence="4 13" id="KW-0863">Zinc-finger</keyword>
<keyword evidence="2 11" id="KW-0547">Nucleotide-binding</keyword>
<dbReference type="CDD" id="cd01121">
    <property type="entry name" value="RadA_SMS_N"/>
    <property type="match status" value="1"/>
</dbReference>
<dbReference type="Gene3D" id="3.30.230.10">
    <property type="match status" value="1"/>
</dbReference>
<organism evidence="15 16">
    <name type="scientific">Feifania hominis</name>
    <dbReference type="NCBI Taxonomy" id="2763660"/>
    <lineage>
        <taxon>Bacteria</taxon>
        <taxon>Bacillati</taxon>
        <taxon>Bacillota</taxon>
        <taxon>Clostridia</taxon>
        <taxon>Eubacteriales</taxon>
        <taxon>Feifaniaceae</taxon>
        <taxon>Feifania</taxon>
    </lineage>
</organism>
<dbReference type="GO" id="GO:0000725">
    <property type="term" value="P:recombinational repair"/>
    <property type="evidence" value="ECO:0007669"/>
    <property type="project" value="UniProtKB-UniRule"/>
</dbReference>
<keyword evidence="10 11" id="KW-0234">DNA repair</keyword>
<keyword evidence="6 13" id="KW-0862">Zinc</keyword>
<proteinExistence type="inferred from homology"/>
<gene>
    <name evidence="11 15" type="primary">radA</name>
    <name evidence="15" type="ORF">H8695_02635</name>
</gene>
<evidence type="ECO:0000256" key="6">
    <source>
        <dbReference type="ARBA" id="ARBA00022833"/>
    </source>
</evidence>
<dbReference type="Pfam" id="PF13481">
    <property type="entry name" value="AAA_25"/>
    <property type="match status" value="1"/>
</dbReference>
<feature type="region of interest" description="Lon-protease-like" evidence="11">
    <location>
        <begin position="390"/>
        <end position="492"/>
    </location>
</feature>
<comment type="similarity">
    <text evidence="11 13">Belongs to the RecA family. RadA subfamily.</text>
</comment>
<dbReference type="PANTHER" id="PTHR32472">
    <property type="entry name" value="DNA REPAIR PROTEIN RADA"/>
    <property type="match status" value="1"/>
</dbReference>
<dbReference type="InterPro" id="IPR014721">
    <property type="entry name" value="Ribsml_uS5_D2-typ_fold_subgr"/>
</dbReference>
<evidence type="ECO:0000256" key="2">
    <source>
        <dbReference type="ARBA" id="ARBA00022741"/>
    </source>
</evidence>
<dbReference type="InterPro" id="IPR041166">
    <property type="entry name" value="Rubredoxin_2"/>
</dbReference>
<dbReference type="AlphaFoldDB" id="A0A926DCI5"/>
<name>A0A926DCI5_9FIRM</name>
<keyword evidence="3 11" id="KW-0227">DNA damage</keyword>
<dbReference type="PROSITE" id="PS50162">
    <property type="entry name" value="RECA_2"/>
    <property type="match status" value="1"/>
</dbReference>
<dbReference type="SUPFAM" id="SSF54211">
    <property type="entry name" value="Ribosomal protein S5 domain 2-like"/>
    <property type="match status" value="1"/>
</dbReference>
<dbReference type="InterPro" id="IPR004504">
    <property type="entry name" value="DNA_repair_RadA"/>
</dbReference>
<evidence type="ECO:0000256" key="7">
    <source>
        <dbReference type="ARBA" id="ARBA00022840"/>
    </source>
</evidence>
<dbReference type="FunFam" id="3.40.50.300:FF:000050">
    <property type="entry name" value="DNA repair protein RadA"/>
    <property type="match status" value="1"/>
</dbReference>
<dbReference type="Proteomes" id="UP000620366">
    <property type="component" value="Unassembled WGS sequence"/>
</dbReference>
<evidence type="ECO:0000256" key="9">
    <source>
        <dbReference type="ARBA" id="ARBA00023125"/>
    </source>
</evidence>
<keyword evidence="9 11" id="KW-0238">DNA-binding</keyword>
<dbReference type="InterPro" id="IPR003593">
    <property type="entry name" value="AAA+_ATPase"/>
</dbReference>
<feature type="short sequence motif" description="RadA KNRFG motif" evidence="11">
    <location>
        <begin position="291"/>
        <end position="295"/>
    </location>
</feature>
<dbReference type="NCBIfam" id="TIGR00416">
    <property type="entry name" value="sms"/>
    <property type="match status" value="1"/>
</dbReference>
<comment type="caution">
    <text evidence="15">The sequence shown here is derived from an EMBL/GenBank/DDBJ whole genome shotgun (WGS) entry which is preliminary data.</text>
</comment>
<comment type="function">
    <text evidence="13">DNA-dependent ATPase involved in processing of recombination intermediates, plays a role in repairing DNA breaks. Stimulates the branch migration of RecA-mediated strand transfer reactions, allowing the 3' invading strand to extend heteroduplex DNA faster. Binds ssDNA in the presence of ADP but not other nucleotides, has ATPase activity that is stimulated by ssDNA and various branched DNA structures, but inhibited by SSB. Does not have RecA's homology-searching function.</text>
</comment>
<feature type="binding site" evidence="11">
    <location>
        <begin position="135"/>
        <end position="142"/>
    </location>
    <ligand>
        <name>ATP</name>
        <dbReference type="ChEBI" id="CHEBI:30616"/>
    </ligand>
</feature>
<evidence type="ECO:0000256" key="4">
    <source>
        <dbReference type="ARBA" id="ARBA00022771"/>
    </source>
</evidence>
<dbReference type="SUPFAM" id="SSF52540">
    <property type="entry name" value="P-loop containing nucleoside triphosphate hydrolases"/>
    <property type="match status" value="1"/>
</dbReference>
<dbReference type="GO" id="GO:0005524">
    <property type="term" value="F:ATP binding"/>
    <property type="evidence" value="ECO:0007669"/>
    <property type="project" value="UniProtKB-UniRule"/>
</dbReference>
<evidence type="ECO:0000313" key="15">
    <source>
        <dbReference type="EMBL" id="MBC8535588.1"/>
    </source>
</evidence>
<keyword evidence="1 11" id="KW-0479">Metal-binding</keyword>
<keyword evidence="7 11" id="KW-0067">ATP-binding</keyword>
<protein>
    <recommendedName>
        <fullName evidence="11 12">DNA repair protein RadA</fullName>
    </recommendedName>
</protein>
<dbReference type="InterPro" id="IPR020568">
    <property type="entry name" value="Ribosomal_Su5_D2-typ_SF"/>
</dbReference>
<keyword evidence="16" id="KW-1185">Reference proteome</keyword>
<dbReference type="GO" id="GO:0006508">
    <property type="term" value="P:proteolysis"/>
    <property type="evidence" value="ECO:0007669"/>
    <property type="project" value="InterPro"/>
</dbReference>
<evidence type="ECO:0000256" key="11">
    <source>
        <dbReference type="HAMAP-Rule" id="MF_01498"/>
    </source>
</evidence>
<dbReference type="Pfam" id="PF13541">
    <property type="entry name" value="ChlI"/>
    <property type="match status" value="1"/>
</dbReference>
<evidence type="ECO:0000259" key="14">
    <source>
        <dbReference type="PROSITE" id="PS50162"/>
    </source>
</evidence>
<dbReference type="PRINTS" id="PR01874">
    <property type="entry name" value="DNAREPAIRADA"/>
</dbReference>
<evidence type="ECO:0000256" key="1">
    <source>
        <dbReference type="ARBA" id="ARBA00022723"/>
    </source>
</evidence>
<reference evidence="15" key="1">
    <citation type="submission" date="2020-08" db="EMBL/GenBank/DDBJ databases">
        <title>Genome public.</title>
        <authorList>
            <person name="Liu C."/>
            <person name="Sun Q."/>
        </authorList>
    </citation>
    <scope>NUCLEOTIDE SEQUENCE</scope>
    <source>
        <strain evidence="15">BX7</strain>
    </source>
</reference>
<feature type="domain" description="RecA family profile 1" evidence="14">
    <location>
        <begin position="106"/>
        <end position="254"/>
    </location>
</feature>
<dbReference type="HAMAP" id="MF_01498">
    <property type="entry name" value="RadA_bact"/>
    <property type="match status" value="1"/>
</dbReference>